<organism evidence="2 3">
    <name type="scientific">Xenoophorus captivus</name>
    <dbReference type="NCBI Taxonomy" id="1517983"/>
    <lineage>
        <taxon>Eukaryota</taxon>
        <taxon>Metazoa</taxon>
        <taxon>Chordata</taxon>
        <taxon>Craniata</taxon>
        <taxon>Vertebrata</taxon>
        <taxon>Euteleostomi</taxon>
        <taxon>Actinopterygii</taxon>
        <taxon>Neopterygii</taxon>
        <taxon>Teleostei</taxon>
        <taxon>Neoteleostei</taxon>
        <taxon>Acanthomorphata</taxon>
        <taxon>Ovalentaria</taxon>
        <taxon>Atherinomorphae</taxon>
        <taxon>Cyprinodontiformes</taxon>
        <taxon>Goodeidae</taxon>
        <taxon>Xenoophorus</taxon>
    </lineage>
</organism>
<name>A0ABV0S653_9TELE</name>
<dbReference type="EMBL" id="JAHRIN010069452">
    <property type="protein sequence ID" value="MEQ2216062.1"/>
    <property type="molecule type" value="Genomic_DNA"/>
</dbReference>
<keyword evidence="3" id="KW-1185">Reference proteome</keyword>
<evidence type="ECO:0000313" key="3">
    <source>
        <dbReference type="Proteomes" id="UP001434883"/>
    </source>
</evidence>
<evidence type="ECO:0000256" key="1">
    <source>
        <dbReference type="SAM" id="SignalP"/>
    </source>
</evidence>
<keyword evidence="1" id="KW-0732">Signal</keyword>
<gene>
    <name evidence="2" type="ORF">XENOCAPTIV_010117</name>
</gene>
<evidence type="ECO:0000313" key="2">
    <source>
        <dbReference type="EMBL" id="MEQ2216062.1"/>
    </source>
</evidence>
<proteinExistence type="predicted"/>
<evidence type="ECO:0008006" key="4">
    <source>
        <dbReference type="Google" id="ProtNLM"/>
    </source>
</evidence>
<feature type="signal peptide" evidence="1">
    <location>
        <begin position="1"/>
        <end position="17"/>
    </location>
</feature>
<protein>
    <recommendedName>
        <fullName evidence="4">Secreted protein</fullName>
    </recommendedName>
</protein>
<sequence length="121" mass="12697">MKFLLFSAILLMSISQAGLHGGAVGGTVALQQEGPGFVSRPGVLVHGVCMFSRACVGSHRVLRLPPKDMPVRLIGHSKLPLGVCMSVCVVVCLLPCDGPVQGVPCLSPIDCWRQAPAPLLE</sequence>
<reference evidence="2 3" key="1">
    <citation type="submission" date="2021-06" db="EMBL/GenBank/DDBJ databases">
        <authorList>
            <person name="Palmer J.M."/>
        </authorList>
    </citation>
    <scope>NUCLEOTIDE SEQUENCE [LARGE SCALE GENOMIC DNA]</scope>
    <source>
        <strain evidence="2 3">XC_2019</strain>
        <tissue evidence="2">Muscle</tissue>
    </source>
</reference>
<comment type="caution">
    <text evidence="2">The sequence shown here is derived from an EMBL/GenBank/DDBJ whole genome shotgun (WGS) entry which is preliminary data.</text>
</comment>
<accession>A0ABV0S653</accession>
<feature type="chain" id="PRO_5045413882" description="Secreted protein" evidence="1">
    <location>
        <begin position="18"/>
        <end position="121"/>
    </location>
</feature>
<dbReference type="Proteomes" id="UP001434883">
    <property type="component" value="Unassembled WGS sequence"/>
</dbReference>